<reference evidence="1" key="1">
    <citation type="journal article" date="2015" name="Nature">
        <title>Complex archaea that bridge the gap between prokaryotes and eukaryotes.</title>
        <authorList>
            <person name="Spang A."/>
            <person name="Saw J.H."/>
            <person name="Jorgensen S.L."/>
            <person name="Zaremba-Niedzwiedzka K."/>
            <person name="Martijn J."/>
            <person name="Lind A.E."/>
            <person name="van Eijk R."/>
            <person name="Schleper C."/>
            <person name="Guy L."/>
            <person name="Ettema T.J."/>
        </authorList>
    </citation>
    <scope>NUCLEOTIDE SEQUENCE</scope>
</reference>
<proteinExistence type="predicted"/>
<feature type="non-terminal residue" evidence="1">
    <location>
        <position position="55"/>
    </location>
</feature>
<dbReference type="EMBL" id="LAZR01069184">
    <property type="protein sequence ID" value="KKK48205.1"/>
    <property type="molecule type" value="Genomic_DNA"/>
</dbReference>
<name>A0A0F8WJ12_9ZZZZ</name>
<sequence>MPESSDVRLLPWYISSHPFDVRIGGVQADFPPGFEEKLRRALKEIEKIIVEVDKL</sequence>
<organism evidence="1">
    <name type="scientific">marine sediment metagenome</name>
    <dbReference type="NCBI Taxonomy" id="412755"/>
    <lineage>
        <taxon>unclassified sequences</taxon>
        <taxon>metagenomes</taxon>
        <taxon>ecological metagenomes</taxon>
    </lineage>
</organism>
<comment type="caution">
    <text evidence="1">The sequence shown here is derived from an EMBL/GenBank/DDBJ whole genome shotgun (WGS) entry which is preliminary data.</text>
</comment>
<accession>A0A0F8WJ12</accession>
<gene>
    <name evidence="1" type="ORF">LCGC14_3147510</name>
</gene>
<protein>
    <submittedName>
        <fullName evidence="1">Uncharacterized protein</fullName>
    </submittedName>
</protein>
<dbReference type="AlphaFoldDB" id="A0A0F8WJ12"/>
<evidence type="ECO:0000313" key="1">
    <source>
        <dbReference type="EMBL" id="KKK48205.1"/>
    </source>
</evidence>